<evidence type="ECO:0000256" key="3">
    <source>
        <dbReference type="ARBA" id="ARBA00022898"/>
    </source>
</evidence>
<dbReference type="HAMAP" id="MF_02120">
    <property type="entry name" value="LysA"/>
    <property type="match status" value="1"/>
</dbReference>
<dbReference type="EC" id="4.1.1.20" evidence="5 6"/>
<comment type="function">
    <text evidence="5">Specifically catalyzes the decarboxylation of meso-diaminopimelate (meso-DAP) to L-lysine.</text>
</comment>
<evidence type="ECO:0000256" key="7">
    <source>
        <dbReference type="PIRSR" id="PIRSR600183-50"/>
    </source>
</evidence>
<organism evidence="10 11">
    <name type="scientific">Candidatus Ornithomonoglobus intestinigallinarum</name>
    <dbReference type="NCBI Taxonomy" id="2840894"/>
    <lineage>
        <taxon>Bacteria</taxon>
        <taxon>Bacillati</taxon>
        <taxon>Bacillota</taxon>
        <taxon>Clostridia</taxon>
        <taxon>Candidatus Ornithomonoglobus</taxon>
    </lineage>
</organism>
<feature type="binding site" evidence="5">
    <location>
        <position position="294"/>
    </location>
    <ligand>
        <name>substrate</name>
    </ligand>
</feature>
<evidence type="ECO:0000259" key="9">
    <source>
        <dbReference type="Pfam" id="PF02784"/>
    </source>
</evidence>
<evidence type="ECO:0000256" key="5">
    <source>
        <dbReference type="HAMAP-Rule" id="MF_02120"/>
    </source>
</evidence>
<reference evidence="10" key="1">
    <citation type="submission" date="2020-10" db="EMBL/GenBank/DDBJ databases">
        <authorList>
            <person name="Gilroy R."/>
        </authorList>
    </citation>
    <scope>NUCLEOTIDE SEQUENCE</scope>
    <source>
        <strain evidence="10">CHK181-108</strain>
    </source>
</reference>
<gene>
    <name evidence="5 10" type="primary">lysA</name>
    <name evidence="10" type="ORF">IAA60_08460</name>
</gene>
<dbReference type="NCBIfam" id="TIGR01048">
    <property type="entry name" value="lysA"/>
    <property type="match status" value="1"/>
</dbReference>
<feature type="binding site" evidence="5">
    <location>
        <position position="249"/>
    </location>
    <ligand>
        <name>pyridoxal 5'-phosphate</name>
        <dbReference type="ChEBI" id="CHEBI:597326"/>
    </ligand>
</feature>
<dbReference type="Gene3D" id="2.40.37.10">
    <property type="entry name" value="Lyase, Ornithine Decarboxylase, Chain A, domain 1"/>
    <property type="match status" value="1"/>
</dbReference>
<keyword evidence="5 8" id="KW-0457">Lysine biosynthesis</keyword>
<comment type="caution">
    <text evidence="10">The sequence shown here is derived from an EMBL/GenBank/DDBJ whole genome shotgun (WGS) entry which is preliminary data.</text>
</comment>
<dbReference type="PANTHER" id="PTHR43727">
    <property type="entry name" value="DIAMINOPIMELATE DECARBOXYLASE"/>
    <property type="match status" value="1"/>
</dbReference>
<protein>
    <recommendedName>
        <fullName evidence="5 6">Diaminopimelate decarboxylase</fullName>
        <shortName evidence="5">DAP decarboxylase</shortName>
        <shortName evidence="5">DAPDC</shortName>
        <ecNumber evidence="5 6">4.1.1.20</ecNumber>
    </recommendedName>
</protein>
<accession>A0A9D1H634</accession>
<keyword evidence="5" id="KW-0028">Amino-acid biosynthesis</keyword>
<dbReference type="InterPro" id="IPR009006">
    <property type="entry name" value="Ala_racemase/Decarboxylase_C"/>
</dbReference>
<dbReference type="AlphaFoldDB" id="A0A9D1H634"/>
<dbReference type="Pfam" id="PF02784">
    <property type="entry name" value="Orn_Arg_deC_N"/>
    <property type="match status" value="1"/>
</dbReference>
<dbReference type="PANTHER" id="PTHR43727:SF2">
    <property type="entry name" value="GROUP IV DECARBOXYLASE"/>
    <property type="match status" value="1"/>
</dbReference>
<comment type="subunit">
    <text evidence="5">Homodimer.</text>
</comment>
<dbReference type="PROSITE" id="PS00879">
    <property type="entry name" value="ODR_DC_2_2"/>
    <property type="match status" value="1"/>
</dbReference>
<dbReference type="GO" id="GO:0030170">
    <property type="term" value="F:pyridoxal phosphate binding"/>
    <property type="evidence" value="ECO:0007669"/>
    <property type="project" value="UniProtKB-UniRule"/>
</dbReference>
<feature type="domain" description="Orn/DAP/Arg decarboxylase 2 N-terminal" evidence="9">
    <location>
        <begin position="41"/>
        <end position="298"/>
    </location>
</feature>
<dbReference type="InterPro" id="IPR022657">
    <property type="entry name" value="De-COase2_CS"/>
</dbReference>
<feature type="active site" description="Proton donor" evidence="7">
    <location>
        <position position="362"/>
    </location>
</feature>
<feature type="binding site" evidence="5">
    <location>
        <position position="391"/>
    </location>
    <ligand>
        <name>substrate</name>
    </ligand>
</feature>
<feature type="binding site" evidence="5">
    <location>
        <position position="331"/>
    </location>
    <ligand>
        <name>substrate</name>
    </ligand>
</feature>
<keyword evidence="4 5" id="KW-0456">Lyase</keyword>
<evidence type="ECO:0000256" key="6">
    <source>
        <dbReference type="NCBIfam" id="TIGR01048"/>
    </source>
</evidence>
<comment type="cofactor">
    <cofactor evidence="1 5 7 8">
        <name>pyridoxal 5'-phosphate</name>
        <dbReference type="ChEBI" id="CHEBI:597326"/>
    </cofactor>
</comment>
<feature type="binding site" evidence="5">
    <location>
        <position position="363"/>
    </location>
    <ligand>
        <name>substrate</name>
    </ligand>
</feature>
<feature type="modified residue" description="N6-(pyridoxal phosphate)lysine" evidence="5 7">
    <location>
        <position position="67"/>
    </location>
</feature>
<feature type="binding site" evidence="5">
    <location>
        <position position="335"/>
    </location>
    <ligand>
        <name>substrate</name>
    </ligand>
</feature>
<evidence type="ECO:0000313" key="11">
    <source>
        <dbReference type="Proteomes" id="UP000824165"/>
    </source>
</evidence>
<evidence type="ECO:0000313" key="10">
    <source>
        <dbReference type="EMBL" id="HIT85914.1"/>
    </source>
</evidence>
<keyword evidence="3 5" id="KW-0663">Pyridoxal phosphate</keyword>
<feature type="binding site" evidence="5">
    <location>
        <position position="391"/>
    </location>
    <ligand>
        <name>pyridoxal 5'-phosphate</name>
        <dbReference type="ChEBI" id="CHEBI:597326"/>
    </ligand>
</feature>
<sequence length="432" mass="47659">MFVSKNLSVNEKGHLVIGKNDTVELAEKFGTPLYVVDEELVRENCRVYKNAMDKYYGGRGLVLYASKAFCAKYIYRVVKEEGLGIDVVSGGELYTALKADFPMDKVYFHGNNKTVGELEMAVENGVGNIIVDNIYELERLNEIAKAHGVVQDIMFRIKPGVDAHTHSFIRTGQIDSKFGVALENGEAFEICKRASEMPNVRVNGIHCHIGSQIFDIEPFCEAAEIMMNFAGDIKDELGIEIEKLNLGGGYGIRYTPQDDPVPYDDYIKHVSEVVKAAARKRGVKLPFILMEPGRSIIAPAGITLYTVGGIKDIKNVRKYVSVDGGMGDNPRYILYESEYDAVAANKADAPKTEKVTIAGKCCESGDLLIKDIMLPELHVGDTLAVLATGAYNYSMASNYNRIPRPAVAAVSDGKAEIVVKRESYEDLIRNDL</sequence>
<evidence type="ECO:0000256" key="2">
    <source>
        <dbReference type="ARBA" id="ARBA00022793"/>
    </source>
</evidence>
<comment type="catalytic activity">
    <reaction evidence="5 8">
        <text>meso-2,6-diaminopimelate + H(+) = L-lysine + CO2</text>
        <dbReference type="Rhea" id="RHEA:15101"/>
        <dbReference type="ChEBI" id="CHEBI:15378"/>
        <dbReference type="ChEBI" id="CHEBI:16526"/>
        <dbReference type="ChEBI" id="CHEBI:32551"/>
        <dbReference type="ChEBI" id="CHEBI:57791"/>
        <dbReference type="EC" id="4.1.1.20"/>
    </reaction>
</comment>
<dbReference type="FunFam" id="3.20.20.10:FF:000003">
    <property type="entry name" value="Diaminopimelate decarboxylase"/>
    <property type="match status" value="1"/>
</dbReference>
<feature type="binding site" evidence="5">
    <location>
        <begin position="291"/>
        <end position="294"/>
    </location>
    <ligand>
        <name>pyridoxal 5'-phosphate</name>
        <dbReference type="ChEBI" id="CHEBI:597326"/>
    </ligand>
</feature>
<proteinExistence type="inferred from homology"/>
<dbReference type="SUPFAM" id="SSF51419">
    <property type="entry name" value="PLP-binding barrel"/>
    <property type="match status" value="1"/>
</dbReference>
<keyword evidence="2 5" id="KW-0210">Decarboxylase</keyword>
<comment type="similarity">
    <text evidence="5">Belongs to the Orn/Lys/Arg decarboxylase class-II family. LysA subfamily.</text>
</comment>
<dbReference type="EMBL" id="DVLU01000089">
    <property type="protein sequence ID" value="HIT85914.1"/>
    <property type="molecule type" value="Genomic_DNA"/>
</dbReference>
<reference evidence="10" key="2">
    <citation type="journal article" date="2021" name="PeerJ">
        <title>Extensive microbial diversity within the chicken gut microbiome revealed by metagenomics and culture.</title>
        <authorList>
            <person name="Gilroy R."/>
            <person name="Ravi A."/>
            <person name="Getino M."/>
            <person name="Pursley I."/>
            <person name="Horton D.L."/>
            <person name="Alikhan N.F."/>
            <person name="Baker D."/>
            <person name="Gharbi K."/>
            <person name="Hall N."/>
            <person name="Watson M."/>
            <person name="Adriaenssens E.M."/>
            <person name="Foster-Nyarko E."/>
            <person name="Jarju S."/>
            <person name="Secka A."/>
            <person name="Antonio M."/>
            <person name="Oren A."/>
            <person name="Chaudhuri R.R."/>
            <person name="La Ragione R."/>
            <person name="Hildebrand F."/>
            <person name="Pallen M.J."/>
        </authorList>
    </citation>
    <scope>NUCLEOTIDE SEQUENCE</scope>
    <source>
        <strain evidence="10">CHK181-108</strain>
    </source>
</reference>
<dbReference type="InterPro" id="IPR000183">
    <property type="entry name" value="Orn/DAP/Arg_de-COase"/>
</dbReference>
<dbReference type="SUPFAM" id="SSF50621">
    <property type="entry name" value="Alanine racemase C-terminal domain-like"/>
    <property type="match status" value="1"/>
</dbReference>
<dbReference type="PRINTS" id="PR01181">
    <property type="entry name" value="DAPDCRBXLASE"/>
</dbReference>
<dbReference type="InterPro" id="IPR029066">
    <property type="entry name" value="PLP-binding_barrel"/>
</dbReference>
<dbReference type="GO" id="GO:0009089">
    <property type="term" value="P:lysine biosynthetic process via diaminopimelate"/>
    <property type="evidence" value="ECO:0007669"/>
    <property type="project" value="UniProtKB-UniRule"/>
</dbReference>
<evidence type="ECO:0000256" key="8">
    <source>
        <dbReference type="RuleBase" id="RU003738"/>
    </source>
</evidence>
<dbReference type="InterPro" id="IPR002986">
    <property type="entry name" value="DAP_deCOOHase_LysA"/>
</dbReference>
<evidence type="ECO:0000256" key="4">
    <source>
        <dbReference type="ARBA" id="ARBA00023239"/>
    </source>
</evidence>
<dbReference type="Gene3D" id="3.20.20.10">
    <property type="entry name" value="Alanine racemase"/>
    <property type="match status" value="1"/>
</dbReference>
<dbReference type="GO" id="GO:0008836">
    <property type="term" value="F:diaminopimelate decarboxylase activity"/>
    <property type="evidence" value="ECO:0007669"/>
    <property type="project" value="UniProtKB-UniRule"/>
</dbReference>
<dbReference type="CDD" id="cd06828">
    <property type="entry name" value="PLPDE_III_DapDC"/>
    <property type="match status" value="1"/>
</dbReference>
<dbReference type="PRINTS" id="PR01179">
    <property type="entry name" value="ODADCRBXLASE"/>
</dbReference>
<name>A0A9D1H634_9FIRM</name>
<comment type="pathway">
    <text evidence="5 8">Amino-acid biosynthesis; L-lysine biosynthesis via DAP pathway; L-lysine from DL-2,6-diaminopimelate: step 1/1.</text>
</comment>
<dbReference type="InterPro" id="IPR022644">
    <property type="entry name" value="De-COase2_N"/>
</dbReference>
<dbReference type="Proteomes" id="UP000824165">
    <property type="component" value="Unassembled WGS sequence"/>
</dbReference>
<evidence type="ECO:0000256" key="1">
    <source>
        <dbReference type="ARBA" id="ARBA00001933"/>
    </source>
</evidence>